<dbReference type="RefSeq" id="WP_109967628.1">
    <property type="nucleotide sequence ID" value="NZ_CP176093.1"/>
</dbReference>
<dbReference type="OrthoDB" id="23478at2157"/>
<dbReference type="Gene3D" id="3.30.70.20">
    <property type="match status" value="1"/>
</dbReference>
<name>A0A2V2N3J0_9EURY</name>
<dbReference type="GeneID" id="97549731"/>
<protein>
    <recommendedName>
        <fullName evidence="1">4Fe-4S ferredoxin-type domain-containing protein</fullName>
    </recommendedName>
</protein>
<dbReference type="EMBL" id="QGMY01000002">
    <property type="protein sequence ID" value="PWR74349.1"/>
    <property type="molecule type" value="Genomic_DNA"/>
</dbReference>
<evidence type="ECO:0000259" key="1">
    <source>
        <dbReference type="PROSITE" id="PS51379"/>
    </source>
</evidence>
<sequence length="221" mass="25258">MDFEKPMDEYLKGYVDKYDKWRKTGSFTTSSRVYPVCESFKPEQWVMPSDQVLTILKESRSFALIDCLCRIHYNRCDKPRDVCLLIDDLADKMVSLGKAKYLTLYEASERLKEVDKHGLIHMALFMPGHKIYALCSCCACCCHDLQLVINYNRTDLIARSDYVAETDSGLCTSCGDCIVRCVFNARKITDNTLLYQSDRCLGCGLCVSVCPTQATVMRKRI</sequence>
<dbReference type="InterPro" id="IPR017900">
    <property type="entry name" value="4Fe4S_Fe_S_CS"/>
</dbReference>
<dbReference type="SUPFAM" id="SSF54862">
    <property type="entry name" value="4Fe-4S ferredoxins"/>
    <property type="match status" value="1"/>
</dbReference>
<reference evidence="2 3" key="1">
    <citation type="submission" date="2018-05" db="EMBL/GenBank/DDBJ databases">
        <title>Draft genome of Methanospirillum lacunae Ki8-1.</title>
        <authorList>
            <person name="Dueholm M.S."/>
            <person name="Nielsen P.H."/>
            <person name="Bakmann L.F."/>
            <person name="Otzen D.E."/>
        </authorList>
    </citation>
    <scope>NUCLEOTIDE SEQUENCE [LARGE SCALE GENOMIC DNA]</scope>
    <source>
        <strain evidence="2 3">Ki8-1</strain>
    </source>
</reference>
<dbReference type="InterPro" id="IPR017896">
    <property type="entry name" value="4Fe4S_Fe-S-bd"/>
</dbReference>
<feature type="domain" description="4Fe-4S ferredoxin-type" evidence="1">
    <location>
        <begin position="191"/>
        <end position="220"/>
    </location>
</feature>
<dbReference type="PROSITE" id="PS51379">
    <property type="entry name" value="4FE4S_FER_2"/>
    <property type="match status" value="2"/>
</dbReference>
<dbReference type="Pfam" id="PF12838">
    <property type="entry name" value="Fer4_7"/>
    <property type="match status" value="1"/>
</dbReference>
<accession>A0A2V2N3J0</accession>
<dbReference type="Proteomes" id="UP000245657">
    <property type="component" value="Unassembled WGS sequence"/>
</dbReference>
<organism evidence="2 3">
    <name type="scientific">Methanospirillum lacunae</name>
    <dbReference type="NCBI Taxonomy" id="668570"/>
    <lineage>
        <taxon>Archaea</taxon>
        <taxon>Methanobacteriati</taxon>
        <taxon>Methanobacteriota</taxon>
        <taxon>Stenosarchaea group</taxon>
        <taxon>Methanomicrobia</taxon>
        <taxon>Methanomicrobiales</taxon>
        <taxon>Methanospirillaceae</taxon>
        <taxon>Methanospirillum</taxon>
    </lineage>
</organism>
<evidence type="ECO:0000313" key="2">
    <source>
        <dbReference type="EMBL" id="PWR74349.1"/>
    </source>
</evidence>
<feature type="domain" description="4Fe-4S ferredoxin-type" evidence="1">
    <location>
        <begin position="162"/>
        <end position="190"/>
    </location>
</feature>
<comment type="caution">
    <text evidence="2">The sequence shown here is derived from an EMBL/GenBank/DDBJ whole genome shotgun (WGS) entry which is preliminary data.</text>
</comment>
<dbReference type="GO" id="GO:0016491">
    <property type="term" value="F:oxidoreductase activity"/>
    <property type="evidence" value="ECO:0007669"/>
    <property type="project" value="UniProtKB-ARBA"/>
</dbReference>
<proteinExistence type="predicted"/>
<evidence type="ECO:0000313" key="3">
    <source>
        <dbReference type="Proteomes" id="UP000245657"/>
    </source>
</evidence>
<keyword evidence="3" id="KW-1185">Reference proteome</keyword>
<dbReference type="AlphaFoldDB" id="A0A2V2N3J0"/>
<dbReference type="PROSITE" id="PS00198">
    <property type="entry name" value="4FE4S_FER_1"/>
    <property type="match status" value="1"/>
</dbReference>
<gene>
    <name evidence="2" type="ORF">DK846_04155</name>
</gene>